<dbReference type="PROSITE" id="PS50110">
    <property type="entry name" value="RESPONSE_REGULATORY"/>
    <property type="match status" value="1"/>
</dbReference>
<dbReference type="STRING" id="53406.SAMN05421553_2257"/>
<dbReference type="InterPro" id="IPR000673">
    <property type="entry name" value="Sig_transdc_resp-reg_Me-estase"/>
</dbReference>
<feature type="modified residue" description="4-aspartylphosphate" evidence="6 8">
    <location>
        <position position="55"/>
    </location>
</feature>
<evidence type="ECO:0000256" key="4">
    <source>
        <dbReference type="ARBA" id="ARBA00022801"/>
    </source>
</evidence>
<reference evidence="12" key="1">
    <citation type="submission" date="2016-10" db="EMBL/GenBank/DDBJ databases">
        <authorList>
            <person name="Varghese N."/>
            <person name="Submissions S."/>
        </authorList>
    </citation>
    <scope>NUCLEOTIDE SEQUENCE [LARGE SCALE GENOMIC DNA]</scope>
    <source>
        <strain evidence="12">DSM 12111</strain>
    </source>
</reference>
<feature type="active site" evidence="6 7">
    <location>
        <position position="196"/>
    </location>
</feature>
<dbReference type="GO" id="GO:0005737">
    <property type="term" value="C:cytoplasm"/>
    <property type="evidence" value="ECO:0007669"/>
    <property type="project" value="UniProtKB-SubCell"/>
</dbReference>
<protein>
    <recommendedName>
        <fullName evidence="6">Protein-glutamate methylesterase/protein-glutamine glutaminase</fullName>
        <ecNumber evidence="6">3.1.1.61</ecNumber>
        <ecNumber evidence="6">3.5.1.44</ecNumber>
    </recommendedName>
</protein>
<dbReference type="GO" id="GO:0006935">
    <property type="term" value="P:chemotaxis"/>
    <property type="evidence" value="ECO:0007669"/>
    <property type="project" value="UniProtKB-UniRule"/>
</dbReference>
<dbReference type="EC" id="3.5.1.44" evidence="6"/>
<dbReference type="SUPFAM" id="SSF52172">
    <property type="entry name" value="CheY-like"/>
    <property type="match status" value="1"/>
</dbReference>
<keyword evidence="3 6" id="KW-0597">Phosphoprotein</keyword>
<dbReference type="PANTHER" id="PTHR42872">
    <property type="entry name" value="PROTEIN-GLUTAMATE METHYLESTERASE/PROTEIN-GLUTAMINE GLUTAMINASE"/>
    <property type="match status" value="1"/>
</dbReference>
<name>A0A1H4YYC2_PSEAG</name>
<dbReference type="InterPro" id="IPR035909">
    <property type="entry name" value="CheB_C"/>
</dbReference>
<evidence type="ECO:0000256" key="8">
    <source>
        <dbReference type="PROSITE-ProRule" id="PRU00169"/>
    </source>
</evidence>
<comment type="similarity">
    <text evidence="6">Belongs to the CheB family.</text>
</comment>
<dbReference type="OrthoDB" id="9793421at2"/>
<comment type="domain">
    <text evidence="6">Contains a C-terminal catalytic domain, and an N-terminal region which modulates catalytic activity.</text>
</comment>
<feature type="domain" description="Response regulatory" evidence="9">
    <location>
        <begin position="4"/>
        <end position="121"/>
    </location>
</feature>
<dbReference type="InterPro" id="IPR008248">
    <property type="entry name" value="CheB-like"/>
</dbReference>
<dbReference type="CDD" id="cd16432">
    <property type="entry name" value="CheB_Rec"/>
    <property type="match status" value="1"/>
</dbReference>
<dbReference type="GO" id="GO:0008984">
    <property type="term" value="F:protein-glutamate methylesterase activity"/>
    <property type="evidence" value="ECO:0007669"/>
    <property type="project" value="UniProtKB-UniRule"/>
</dbReference>
<evidence type="ECO:0000256" key="1">
    <source>
        <dbReference type="ARBA" id="ARBA00022490"/>
    </source>
</evidence>
<comment type="PTM">
    <text evidence="6">Phosphorylated by CheA. Phosphorylation of the N-terminal regulatory domain activates the methylesterase activity.</text>
</comment>
<evidence type="ECO:0000256" key="5">
    <source>
        <dbReference type="ARBA" id="ARBA00048267"/>
    </source>
</evidence>
<keyword evidence="4 6" id="KW-0378">Hydrolase</keyword>
<evidence type="ECO:0000313" key="12">
    <source>
        <dbReference type="Proteomes" id="UP000242849"/>
    </source>
</evidence>
<dbReference type="NCBIfam" id="NF001965">
    <property type="entry name" value="PRK00742.1"/>
    <property type="match status" value="1"/>
</dbReference>
<evidence type="ECO:0000256" key="3">
    <source>
        <dbReference type="ARBA" id="ARBA00022553"/>
    </source>
</evidence>
<dbReference type="PROSITE" id="PS50122">
    <property type="entry name" value="CHEB"/>
    <property type="match status" value="1"/>
</dbReference>
<evidence type="ECO:0000256" key="7">
    <source>
        <dbReference type="PROSITE-ProRule" id="PRU00050"/>
    </source>
</evidence>
<dbReference type="FunFam" id="3.40.50.2300:FF:000060">
    <property type="entry name" value="Protein-glutamate methylesterase/protein-glutamine glutaminase"/>
    <property type="match status" value="1"/>
</dbReference>
<feature type="domain" description="CheB-type methylesterase" evidence="10">
    <location>
        <begin position="157"/>
        <end position="350"/>
    </location>
</feature>
<evidence type="ECO:0000256" key="6">
    <source>
        <dbReference type="HAMAP-Rule" id="MF_00099"/>
    </source>
</evidence>
<keyword evidence="12" id="KW-1185">Reference proteome</keyword>
<evidence type="ECO:0000259" key="9">
    <source>
        <dbReference type="PROSITE" id="PS50110"/>
    </source>
</evidence>
<dbReference type="EC" id="3.1.1.61" evidence="6"/>
<dbReference type="InterPro" id="IPR001789">
    <property type="entry name" value="Sig_transdc_resp-reg_receiver"/>
</dbReference>
<gene>
    <name evidence="6" type="primary">cheB</name>
    <name evidence="11" type="ORF">SAMN05421553_2257</name>
</gene>
<dbReference type="PIRSF" id="PIRSF000876">
    <property type="entry name" value="RR_chemtxs_CheB"/>
    <property type="match status" value="1"/>
</dbReference>
<dbReference type="Gene3D" id="3.40.50.2300">
    <property type="match status" value="1"/>
</dbReference>
<evidence type="ECO:0000259" key="10">
    <source>
        <dbReference type="PROSITE" id="PS50122"/>
    </source>
</evidence>
<dbReference type="Pfam" id="PF01339">
    <property type="entry name" value="CheB_methylest"/>
    <property type="match status" value="1"/>
</dbReference>
<dbReference type="Proteomes" id="UP000242849">
    <property type="component" value="Unassembled WGS sequence"/>
</dbReference>
<dbReference type="GO" id="GO:0000156">
    <property type="term" value="F:phosphorelay response regulator activity"/>
    <property type="evidence" value="ECO:0007669"/>
    <property type="project" value="InterPro"/>
</dbReference>
<comment type="subcellular location">
    <subcellularLocation>
        <location evidence="6">Cytoplasm</location>
    </subcellularLocation>
</comment>
<dbReference type="EMBL" id="FNSC01000001">
    <property type="protein sequence ID" value="SED22031.1"/>
    <property type="molecule type" value="Genomic_DNA"/>
</dbReference>
<keyword evidence="2 6" id="KW-0145">Chemotaxis</keyword>
<dbReference type="RefSeq" id="WP_090380449.1">
    <property type="nucleotide sequence ID" value="NZ_FNSC01000001.1"/>
</dbReference>
<feature type="active site" evidence="6 7">
    <location>
        <position position="170"/>
    </location>
</feature>
<proteinExistence type="inferred from homology"/>
<organism evidence="11 12">
    <name type="scientific">Pseudomonas anguilliseptica</name>
    <dbReference type="NCBI Taxonomy" id="53406"/>
    <lineage>
        <taxon>Bacteria</taxon>
        <taxon>Pseudomonadati</taxon>
        <taxon>Pseudomonadota</taxon>
        <taxon>Gammaproteobacteria</taxon>
        <taxon>Pseudomonadales</taxon>
        <taxon>Pseudomonadaceae</taxon>
        <taxon>Pseudomonas</taxon>
    </lineage>
</organism>
<dbReference type="PANTHER" id="PTHR42872:SF6">
    <property type="entry name" value="PROTEIN-GLUTAMATE METHYLESTERASE_PROTEIN-GLUTAMINE GLUTAMINASE"/>
    <property type="match status" value="1"/>
</dbReference>
<dbReference type="InterPro" id="IPR011006">
    <property type="entry name" value="CheY-like_superfamily"/>
</dbReference>
<comment type="catalytic activity">
    <reaction evidence="6">
        <text>L-glutaminyl-[protein] + H2O = L-glutamyl-[protein] + NH4(+)</text>
        <dbReference type="Rhea" id="RHEA:16441"/>
        <dbReference type="Rhea" id="RHEA-COMP:10207"/>
        <dbReference type="Rhea" id="RHEA-COMP:10208"/>
        <dbReference type="ChEBI" id="CHEBI:15377"/>
        <dbReference type="ChEBI" id="CHEBI:28938"/>
        <dbReference type="ChEBI" id="CHEBI:29973"/>
        <dbReference type="ChEBI" id="CHEBI:30011"/>
        <dbReference type="EC" id="3.5.1.44"/>
    </reaction>
</comment>
<dbReference type="Pfam" id="PF00072">
    <property type="entry name" value="Response_reg"/>
    <property type="match status" value="1"/>
</dbReference>
<comment type="catalytic activity">
    <reaction evidence="5 6">
        <text>[protein]-L-glutamate 5-O-methyl ester + H2O = L-glutamyl-[protein] + methanol + H(+)</text>
        <dbReference type="Rhea" id="RHEA:23236"/>
        <dbReference type="Rhea" id="RHEA-COMP:10208"/>
        <dbReference type="Rhea" id="RHEA-COMP:10311"/>
        <dbReference type="ChEBI" id="CHEBI:15377"/>
        <dbReference type="ChEBI" id="CHEBI:15378"/>
        <dbReference type="ChEBI" id="CHEBI:17790"/>
        <dbReference type="ChEBI" id="CHEBI:29973"/>
        <dbReference type="ChEBI" id="CHEBI:82795"/>
        <dbReference type="EC" id="3.1.1.61"/>
    </reaction>
</comment>
<evidence type="ECO:0000313" key="11">
    <source>
        <dbReference type="EMBL" id="SED22031.1"/>
    </source>
</evidence>
<accession>A0A1H4YYC2</accession>
<dbReference type="GO" id="GO:0050568">
    <property type="term" value="F:protein-glutamine glutaminase activity"/>
    <property type="evidence" value="ECO:0007669"/>
    <property type="project" value="UniProtKB-UniRule"/>
</dbReference>
<evidence type="ECO:0000256" key="2">
    <source>
        <dbReference type="ARBA" id="ARBA00022500"/>
    </source>
</evidence>
<dbReference type="AlphaFoldDB" id="A0A1H4YYC2"/>
<sequence>MPIKVLVVDDSALIRAVLKEIIQQDPELLLIGQAPDAYVARDLVKQFNPDVITLDIEMPRMDGLSFLEKLMNARPTPVIMISSLTESGSEATFRALELGAVDFVAKPKLGIREGMEAYADDIRDKIKAASRARLHKPRAVAEPVSNRDKAPALRRAPIIGTEKIIAIGASTGGTEAIKDVLLDMPADSPGIVITQHMPAGFTRTFAERLNRISRLHVIEAQGGERILPGHAFVAPGDHHLLVERSGANYITRLSEGPPVYRHRPAVDPMFESVAHSAGRNAIAVLLTGMGKDGAFGLKSIREAGGYTAAQDEASCVVYGMPREAMLLGAAEDILPLNKVANALIQQVKLHGGGNRV</sequence>
<dbReference type="CDD" id="cd17541">
    <property type="entry name" value="REC_CheB-like"/>
    <property type="match status" value="1"/>
</dbReference>
<dbReference type="HAMAP" id="MF_00099">
    <property type="entry name" value="CheB_chemtxs"/>
    <property type="match status" value="1"/>
</dbReference>
<dbReference type="SUPFAM" id="SSF52738">
    <property type="entry name" value="Methylesterase CheB, C-terminal domain"/>
    <property type="match status" value="1"/>
</dbReference>
<comment type="function">
    <text evidence="6">Involved in chemotaxis. Part of a chemotaxis signal transduction system that modulates chemotaxis in response to various stimuli. Catalyzes the demethylation of specific methylglutamate residues introduced into the chemoreceptors (methyl-accepting chemotaxis proteins or MCP) by CheR. Also mediates the irreversible deamidation of specific glutamine residues to glutamic acid.</text>
</comment>
<feature type="active site" evidence="6 7">
    <location>
        <position position="292"/>
    </location>
</feature>
<dbReference type="Gene3D" id="3.40.50.180">
    <property type="entry name" value="Methylesterase CheB, C-terminal domain"/>
    <property type="match status" value="1"/>
</dbReference>
<dbReference type="SMART" id="SM00448">
    <property type="entry name" value="REC"/>
    <property type="match status" value="1"/>
</dbReference>
<keyword evidence="1 6" id="KW-0963">Cytoplasm</keyword>
<dbReference type="NCBIfam" id="NF009206">
    <property type="entry name" value="PRK12555.1"/>
    <property type="match status" value="1"/>
</dbReference>